<comment type="similarity">
    <text evidence="1">Belongs to the prickle / espinas / testin family.</text>
</comment>
<dbReference type="EMBL" id="HBUF01348955">
    <property type="protein sequence ID" value="CAG6712096.1"/>
    <property type="molecule type" value="Transcribed_RNA"/>
</dbReference>
<evidence type="ECO:0000259" key="9">
    <source>
        <dbReference type="PROSITE" id="PS51303"/>
    </source>
</evidence>
<feature type="compositionally biased region" description="Polar residues" evidence="7">
    <location>
        <begin position="1718"/>
        <end position="1729"/>
    </location>
</feature>
<feature type="compositionally biased region" description="Polar residues" evidence="7">
    <location>
        <begin position="1536"/>
        <end position="1549"/>
    </location>
</feature>
<dbReference type="CDD" id="cd09827">
    <property type="entry name" value="PET_Prickle"/>
    <property type="match status" value="1"/>
</dbReference>
<feature type="compositionally biased region" description="Polar residues" evidence="7">
    <location>
        <begin position="815"/>
        <end position="827"/>
    </location>
</feature>
<feature type="compositionally biased region" description="Pro residues" evidence="7">
    <location>
        <begin position="891"/>
        <end position="903"/>
    </location>
</feature>
<keyword evidence="2 6" id="KW-0479">Metal-binding</keyword>
<feature type="region of interest" description="Disordered" evidence="7">
    <location>
        <begin position="795"/>
        <end position="827"/>
    </location>
</feature>
<dbReference type="CDD" id="cd09415">
    <property type="entry name" value="LIM1_Prickle"/>
    <property type="match status" value="1"/>
</dbReference>
<dbReference type="EMBL" id="HBUF01348953">
    <property type="protein sequence ID" value="CAG6712094.1"/>
    <property type="molecule type" value="Transcribed_RNA"/>
</dbReference>
<dbReference type="Pfam" id="PF06297">
    <property type="entry name" value="PET"/>
    <property type="match status" value="1"/>
</dbReference>
<dbReference type="InterPro" id="IPR033725">
    <property type="entry name" value="LIM1_prickle"/>
</dbReference>
<feature type="compositionally biased region" description="Basic and acidic residues" evidence="7">
    <location>
        <begin position="1732"/>
        <end position="1762"/>
    </location>
</feature>
<name>A0A8D8UVH4_9HEMI</name>
<accession>A0A8D8UVH4</accession>
<dbReference type="InterPro" id="IPR033726">
    <property type="entry name" value="LIM2_prickle"/>
</dbReference>
<dbReference type="SUPFAM" id="SSF57716">
    <property type="entry name" value="Glucocorticoid receptor-like (DNA-binding domain)"/>
    <property type="match status" value="2"/>
</dbReference>
<dbReference type="CDD" id="cd09418">
    <property type="entry name" value="LIM2_Prickle"/>
    <property type="match status" value="1"/>
</dbReference>
<evidence type="ECO:0000256" key="2">
    <source>
        <dbReference type="ARBA" id="ARBA00022723"/>
    </source>
</evidence>
<evidence type="ECO:0000313" key="10">
    <source>
        <dbReference type="EMBL" id="CAG6712094.1"/>
    </source>
</evidence>
<evidence type="ECO:0000256" key="6">
    <source>
        <dbReference type="PROSITE-ProRule" id="PRU00125"/>
    </source>
</evidence>
<feature type="compositionally biased region" description="Polar residues" evidence="7">
    <location>
        <begin position="1587"/>
        <end position="1618"/>
    </location>
</feature>
<organism evidence="10">
    <name type="scientific">Cacopsylla melanoneura</name>
    <dbReference type="NCBI Taxonomy" id="428564"/>
    <lineage>
        <taxon>Eukaryota</taxon>
        <taxon>Metazoa</taxon>
        <taxon>Ecdysozoa</taxon>
        <taxon>Arthropoda</taxon>
        <taxon>Hexapoda</taxon>
        <taxon>Insecta</taxon>
        <taxon>Pterygota</taxon>
        <taxon>Neoptera</taxon>
        <taxon>Paraneoptera</taxon>
        <taxon>Hemiptera</taxon>
        <taxon>Sternorrhyncha</taxon>
        <taxon>Psylloidea</taxon>
        <taxon>Psyllidae</taxon>
        <taxon>Psyllinae</taxon>
        <taxon>Cacopsylla</taxon>
    </lineage>
</organism>
<feature type="compositionally biased region" description="Polar residues" evidence="7">
    <location>
        <begin position="1313"/>
        <end position="1322"/>
    </location>
</feature>
<dbReference type="Gene3D" id="2.10.110.10">
    <property type="entry name" value="Cysteine Rich Protein"/>
    <property type="match status" value="3"/>
</dbReference>
<dbReference type="InterPro" id="IPR047120">
    <property type="entry name" value="Pk/Esn/Tes"/>
</dbReference>
<protein>
    <submittedName>
        <fullName evidence="10">Protein prickle</fullName>
    </submittedName>
</protein>
<feature type="compositionally biased region" description="Polar residues" evidence="7">
    <location>
        <begin position="1338"/>
        <end position="1349"/>
    </location>
</feature>
<dbReference type="PROSITE" id="PS51303">
    <property type="entry name" value="PET"/>
    <property type="match status" value="1"/>
</dbReference>
<evidence type="ECO:0000256" key="4">
    <source>
        <dbReference type="ARBA" id="ARBA00022833"/>
    </source>
</evidence>
<keyword evidence="3" id="KW-0677">Repeat</keyword>
<feature type="compositionally biased region" description="Basic and acidic residues" evidence="7">
    <location>
        <begin position="1485"/>
        <end position="1508"/>
    </location>
</feature>
<feature type="domain" description="LIM zinc-binding" evidence="8">
    <location>
        <begin position="1089"/>
        <end position="1149"/>
    </location>
</feature>
<dbReference type="PROSITE" id="PS00478">
    <property type="entry name" value="LIM_DOMAIN_1"/>
    <property type="match status" value="1"/>
</dbReference>
<feature type="region of interest" description="Disordered" evidence="7">
    <location>
        <begin position="1718"/>
        <end position="1782"/>
    </location>
</feature>
<feature type="compositionally biased region" description="Polar residues" evidence="7">
    <location>
        <begin position="577"/>
        <end position="592"/>
    </location>
</feature>
<reference evidence="10" key="1">
    <citation type="submission" date="2021-05" db="EMBL/GenBank/DDBJ databases">
        <authorList>
            <person name="Alioto T."/>
            <person name="Alioto T."/>
            <person name="Gomez Garrido J."/>
        </authorList>
    </citation>
    <scope>NUCLEOTIDE SEQUENCE</scope>
</reference>
<feature type="compositionally biased region" description="Acidic residues" evidence="7">
    <location>
        <begin position="1763"/>
        <end position="1772"/>
    </location>
</feature>
<feature type="compositionally biased region" description="Low complexity" evidence="7">
    <location>
        <begin position="869"/>
        <end position="890"/>
    </location>
</feature>
<feature type="domain" description="PET" evidence="9">
    <location>
        <begin position="917"/>
        <end position="1025"/>
    </location>
</feature>
<dbReference type="CDD" id="cd09420">
    <property type="entry name" value="LIM3_Prickle"/>
    <property type="match status" value="1"/>
</dbReference>
<feature type="region of interest" description="Disordered" evidence="7">
    <location>
        <begin position="1298"/>
        <end position="1356"/>
    </location>
</feature>
<feature type="region of interest" description="Disordered" evidence="7">
    <location>
        <begin position="380"/>
        <end position="422"/>
    </location>
</feature>
<feature type="compositionally biased region" description="Basic and acidic residues" evidence="7">
    <location>
        <begin position="1298"/>
        <end position="1312"/>
    </location>
</feature>
<keyword evidence="4 6" id="KW-0862">Zinc</keyword>
<feature type="compositionally biased region" description="Polar residues" evidence="7">
    <location>
        <begin position="607"/>
        <end position="617"/>
    </location>
</feature>
<feature type="compositionally biased region" description="Basic and acidic residues" evidence="7">
    <location>
        <begin position="402"/>
        <end position="416"/>
    </location>
</feature>
<dbReference type="FunFam" id="2.10.110.10:FF:000005">
    <property type="entry name" value="Testin isoform 1"/>
    <property type="match status" value="1"/>
</dbReference>
<proteinExistence type="inferred from homology"/>
<feature type="compositionally biased region" description="Basic and acidic residues" evidence="7">
    <location>
        <begin position="1326"/>
        <end position="1337"/>
    </location>
</feature>
<feature type="region of interest" description="Disordered" evidence="7">
    <location>
        <begin position="1479"/>
        <end position="1652"/>
    </location>
</feature>
<dbReference type="GO" id="GO:0008270">
    <property type="term" value="F:zinc ion binding"/>
    <property type="evidence" value="ECO:0007669"/>
    <property type="project" value="InterPro"/>
</dbReference>
<feature type="region of interest" description="Disordered" evidence="7">
    <location>
        <begin position="522"/>
        <end position="617"/>
    </location>
</feature>
<dbReference type="InterPro" id="IPR033727">
    <property type="entry name" value="LIM3_prickle"/>
</dbReference>
<dbReference type="Pfam" id="PF00412">
    <property type="entry name" value="LIM"/>
    <property type="match status" value="3"/>
</dbReference>
<dbReference type="SMART" id="SM00132">
    <property type="entry name" value="LIM"/>
    <property type="match status" value="3"/>
</dbReference>
<evidence type="ECO:0000259" key="8">
    <source>
        <dbReference type="PROSITE" id="PS50023"/>
    </source>
</evidence>
<dbReference type="InterPro" id="IPR033723">
    <property type="entry name" value="PET_prickle"/>
</dbReference>
<feature type="compositionally biased region" description="Low complexity" evidence="7">
    <location>
        <begin position="905"/>
        <end position="916"/>
    </location>
</feature>
<feature type="compositionally biased region" description="Polar residues" evidence="7">
    <location>
        <begin position="1557"/>
        <end position="1568"/>
    </location>
</feature>
<keyword evidence="5 6" id="KW-0440">LIM domain</keyword>
<evidence type="ECO:0000256" key="3">
    <source>
        <dbReference type="ARBA" id="ARBA00022737"/>
    </source>
</evidence>
<sequence length="1782" mass="199961">MEFSNHEASQTNNTLTKNNNILMCKQWWKVCFLLNSSQQAQEKYYRQLYGKQRQQNQRTQGNNEELPSIKTAASTKITKLKDDANFSKPIKNIYSKLFVKNSAGDTESGENKCNSAPSGGNQNYFSNSFNEADLTLGSTSVVSAHNDVGLYDISDLFTRNPNFYDDIGLPYPVAPCIKSYEPVAPNCENYENVENYEHVDDDYYDLLHIKRSLNPNQMPKKKYSINVYNLENSRLHGAAGVHEKPLDAFRSHDDADLPQLPPCSSKYNNYNSSLPRNFLSTNYARTQSNRNLTNVNFGPPDEKKITDPSQLLRNLKENLYSIEQQYKEEDLNHSGDVHQSRIDSNLSQNYQDSENFPTNSLTNLQIDILRNSPLLYEEKPRSRTLDLSRPLSKIYEDPQQASKEEESKKLKQDTTSKRQSKRVNFNLHVDYEKPKNMENYAHVGEINGIIRKSSQTTDSDRHVEDIYGSTNDKNPEAIYATTSELDDTKEDLYGSTNKEDLYESTNISMNLMKITDYNDDTYESEYPTHSELFGSNNGDSPTNNGDSPTNNGGSHTPFNSPYVGNTPNTSGTNNSTYQSPFTNNGMSRTPFNTPEIRGVPSKFGFGNNPSHTPFNSPQVELRENDIRDRNIYSRTYTSANTGKSRLCANSNSGDYGSLRRSTSANRDTVVSAEEQMYKPVLSCNENIPSEENIYDTLDNVRSGADVDGSCPNVTSLSGRTFGLYATTNISNLSNPGLYLKSTNVDTLSSEYIMPPVQRVTLESKDGSSRHPCAGFCASLETGKVCRNCKCPKEDHNNQPHLHHQASLAVEESHSHSPNQFAGQNPLHLQNVSGQPLLAGEGHLQNLHFPGQTNLHQPSFLGGSGGNDRPSPCSGPSPTCSSPNMASYSSSPVPPMPPIPPPPHESLLGGKDSLLGKQDPQRHSQSDDDSGCALEEYTWVPPGLRPDQVHLYFSSLPEDKVPYVNSPGEQYRIRQLLHQLPPHDNEVRYCHALSEDERKELRLFSAQRKREALGRGIVKQLVAPMFCENCEDELQTSDMSVFASRAGPNSCWHPGCFVCSVCGEQLVDLIYFHRHGKLYCGRHHAETMKPRCSACDEIILADECTEAEGRAWHMSHFACLECDTQLGGRRYIMRDGRPYCLVCFDADFAETCDSCGESIRVDQGQMSHEGQHWHATDACFACATCALSLLGRPFLPRAGLIYCSIACSKGEPPTPSDSSGPPGPRPVRPRKGKSSVISGEKRDESPPNLNLNLKKSPRSSRKHANVKPPPPSSSPPPHDQQSDDFLLDKSKQADFVRKNPNEFHRNDELHRSETNGSPRQGSCDNYADSRDFGSRTETPDSSSRTFANSPETDDDDLLRKQVETLLLNTQGEIYEKDLQNVIRTCSRTDLEKLLKTFAQNRAIFDGKKMPPQQLKLSEFNFNMNGKRSPLERNYSPLGRNYSPSSHSSSIDKINSLQNSPIIHRLNSPLKSYKNSEIQHYTNETHGSLERKQRFEMKNSRKNAHEEVHRPSLAVPQPPDEPDGGFDRQRRLSYDCLKSSNNSLNEPQSYSKTRKHSMDNSLNEPPQTYSKTRKNSVDSMLNKKRHPRNSSTESVQSDSRWKNNSGDNNSNCTEAPTLTSGGDRLSSPHSASIDSFKVDSNDGSRSYTKRGDENSRTLSFKSLESQTSSQDILYYLQQDSGEQRCDLVDNYGTKSKHPLNKEQNHSFDNLLKSNLKKLATNDSQDDVSSSMPELCRKKTKEVSADIGKKKDRSVRFQVEERKGEDEEEEEEEGEGQVGPSRGEI</sequence>
<feature type="compositionally biased region" description="Basic residues" evidence="7">
    <location>
        <begin position="1254"/>
        <end position="1264"/>
    </location>
</feature>
<feature type="compositionally biased region" description="Low complexity" evidence="7">
    <location>
        <begin position="564"/>
        <end position="576"/>
    </location>
</feature>
<dbReference type="PROSITE" id="PS50023">
    <property type="entry name" value="LIM_DOMAIN_2"/>
    <property type="match status" value="2"/>
</dbReference>
<feature type="compositionally biased region" description="Polar residues" evidence="7">
    <location>
        <begin position="533"/>
        <end position="563"/>
    </location>
</feature>
<dbReference type="InterPro" id="IPR010442">
    <property type="entry name" value="PET_domain"/>
</dbReference>
<evidence type="ECO:0000256" key="5">
    <source>
        <dbReference type="ARBA" id="ARBA00023038"/>
    </source>
</evidence>
<dbReference type="FunFam" id="2.10.110.10:FF:000035">
    <property type="entry name" value="prickle-like protein 2 isoform X1"/>
    <property type="match status" value="1"/>
</dbReference>
<dbReference type="InterPro" id="IPR001781">
    <property type="entry name" value="Znf_LIM"/>
</dbReference>
<evidence type="ECO:0000256" key="7">
    <source>
        <dbReference type="SAM" id="MobiDB-lite"/>
    </source>
</evidence>
<evidence type="ECO:0000256" key="1">
    <source>
        <dbReference type="ARBA" id="ARBA00008268"/>
    </source>
</evidence>
<feature type="region of interest" description="Disordered" evidence="7">
    <location>
        <begin position="1210"/>
        <end position="1283"/>
    </location>
</feature>
<dbReference type="PANTHER" id="PTHR24211:SF20">
    <property type="entry name" value="PROTEIN ESPINAS-RELATED"/>
    <property type="match status" value="1"/>
</dbReference>
<dbReference type="PANTHER" id="PTHR24211">
    <property type="entry name" value="LIM DOMAIN-CONTAINING PROTEIN"/>
    <property type="match status" value="1"/>
</dbReference>
<feature type="compositionally biased region" description="Pro residues" evidence="7">
    <location>
        <begin position="1266"/>
        <end position="1277"/>
    </location>
</feature>
<feature type="region of interest" description="Disordered" evidence="7">
    <location>
        <begin position="844"/>
        <end position="929"/>
    </location>
</feature>
<feature type="domain" description="LIM zinc-binding" evidence="8">
    <location>
        <begin position="1024"/>
        <end position="1088"/>
    </location>
</feature>